<dbReference type="OrthoDB" id="9802795at2"/>
<dbReference type="GO" id="GO:0003676">
    <property type="term" value="F:nucleic acid binding"/>
    <property type="evidence" value="ECO:0007669"/>
    <property type="project" value="InterPro"/>
</dbReference>
<comment type="function">
    <text evidence="5">Bidirectionally degrades single-stranded DNA into large acid-insoluble oligonucleotides, which are then degraded further into small acid-soluble oligonucleotides.</text>
</comment>
<feature type="domain" description="OB-fold nucleic acid binding" evidence="8">
    <location>
        <begin position="14"/>
        <end position="106"/>
    </location>
</feature>
<proteinExistence type="inferred from homology"/>
<dbReference type="GO" id="GO:0006308">
    <property type="term" value="P:DNA catabolic process"/>
    <property type="evidence" value="ECO:0007669"/>
    <property type="project" value="UniProtKB-UniRule"/>
</dbReference>
<reference evidence="10" key="1">
    <citation type="submission" date="2016-11" db="EMBL/GenBank/DDBJ databases">
        <authorList>
            <person name="Varghese N."/>
            <person name="Submissions S."/>
        </authorList>
    </citation>
    <scope>NUCLEOTIDE SEQUENCE [LARGE SCALE GENOMIC DNA]</scope>
    <source>
        <strain evidence="10">DSM 16219</strain>
    </source>
</reference>
<dbReference type="PANTHER" id="PTHR30008:SF0">
    <property type="entry name" value="EXODEOXYRIBONUCLEASE 7 LARGE SUBUNIT"/>
    <property type="match status" value="1"/>
</dbReference>
<dbReference type="PANTHER" id="PTHR30008">
    <property type="entry name" value="EXODEOXYRIBONUCLEASE 7 LARGE SUBUNIT"/>
    <property type="match status" value="1"/>
</dbReference>
<dbReference type="AlphaFoldDB" id="A0A1M6VPU3"/>
<evidence type="ECO:0000256" key="5">
    <source>
        <dbReference type="HAMAP-Rule" id="MF_00378"/>
    </source>
</evidence>
<evidence type="ECO:0000313" key="10">
    <source>
        <dbReference type="Proteomes" id="UP000183994"/>
    </source>
</evidence>
<comment type="subcellular location">
    <subcellularLocation>
        <location evidence="5 6">Cytoplasm</location>
    </subcellularLocation>
</comment>
<keyword evidence="1 5" id="KW-0963">Cytoplasm</keyword>
<keyword evidence="2 5" id="KW-0540">Nuclease</keyword>
<dbReference type="HAMAP" id="MF_00378">
    <property type="entry name" value="Exonuc_7_L"/>
    <property type="match status" value="1"/>
</dbReference>
<comment type="subunit">
    <text evidence="5">Heterooligomer composed of large and small subunits.</text>
</comment>
<name>A0A1M6VPU3_9BACT</name>
<gene>
    <name evidence="5" type="primary">xseA</name>
    <name evidence="9" type="ORF">SAMN02745216_04158</name>
</gene>
<comment type="catalytic activity">
    <reaction evidence="5 6">
        <text>Exonucleolytic cleavage in either 5'- to 3'- or 3'- to 5'-direction to yield nucleoside 5'-phosphates.</text>
        <dbReference type="EC" id="3.1.11.6"/>
    </reaction>
</comment>
<dbReference type="InterPro" id="IPR003753">
    <property type="entry name" value="Exonuc_VII_L"/>
</dbReference>
<dbReference type="CDD" id="cd04489">
    <property type="entry name" value="ExoVII_LU_OBF"/>
    <property type="match status" value="1"/>
</dbReference>
<sequence>MNPAQHTQKRRIHTVSQLTAIIKSVLEEALPFVWVTGEISNLRIPSSGHCYFTLKDDRAQIRSVMFKGHAKNLKFELEDGMSVVCLGRVAVYEPQGAYQVLVEHMEPAGMGALALAFEQLKAKLSDEGLFAEDHKKSLPYLPQIIAVVTSPTGAVIHDILRVLSYRFPKVHVQVWPVKVQGADSAAQIVRSIDLINQQYQVDVIILARGGGSLEDLAPFNSEEVARAIFASAIPVISAVGHETDYTIADYTADRRAPTPSAAAEIVLPEYQGLELLLKEYAARLKGAFVLMLRKERDNLVNFKKRLPPPRRQVDDWRLRLDDYQQRIITLTKRGFVENRNNLSTALYKLNKLSPLHKTPNFKVLLEFQFRQMTGAMQQQIRADKAALKQARASLEALNPSAILERGYSITRKTPGLEIVRNADDLSPGDEVEITLASGKAAAQIKSIEKGTKS</sequence>
<dbReference type="InterPro" id="IPR020579">
    <property type="entry name" value="Exonuc_VII_lsu_C"/>
</dbReference>
<evidence type="ECO:0000256" key="1">
    <source>
        <dbReference type="ARBA" id="ARBA00022490"/>
    </source>
</evidence>
<dbReference type="NCBIfam" id="TIGR00237">
    <property type="entry name" value="xseA"/>
    <property type="match status" value="1"/>
</dbReference>
<evidence type="ECO:0000259" key="7">
    <source>
        <dbReference type="Pfam" id="PF02601"/>
    </source>
</evidence>
<evidence type="ECO:0000256" key="6">
    <source>
        <dbReference type="RuleBase" id="RU004355"/>
    </source>
</evidence>
<comment type="similarity">
    <text evidence="5 6">Belongs to the XseA family.</text>
</comment>
<accession>A0A1M6VPU3</accession>
<keyword evidence="4 5" id="KW-0269">Exonuclease</keyword>
<organism evidence="9 10">
    <name type="scientific">Desulfatibacillum alkenivorans DSM 16219</name>
    <dbReference type="NCBI Taxonomy" id="1121393"/>
    <lineage>
        <taxon>Bacteria</taxon>
        <taxon>Pseudomonadati</taxon>
        <taxon>Thermodesulfobacteriota</taxon>
        <taxon>Desulfobacteria</taxon>
        <taxon>Desulfobacterales</taxon>
        <taxon>Desulfatibacillaceae</taxon>
        <taxon>Desulfatibacillum</taxon>
    </lineage>
</organism>
<evidence type="ECO:0000256" key="3">
    <source>
        <dbReference type="ARBA" id="ARBA00022801"/>
    </source>
</evidence>
<dbReference type="GO" id="GO:0005737">
    <property type="term" value="C:cytoplasm"/>
    <property type="evidence" value="ECO:0007669"/>
    <property type="project" value="UniProtKB-SubCell"/>
</dbReference>
<dbReference type="Pfam" id="PF02601">
    <property type="entry name" value="Exonuc_VII_L"/>
    <property type="match status" value="1"/>
</dbReference>
<dbReference type="Pfam" id="PF13742">
    <property type="entry name" value="tRNA_anti_2"/>
    <property type="match status" value="1"/>
</dbReference>
<dbReference type="GO" id="GO:0009318">
    <property type="term" value="C:exodeoxyribonuclease VII complex"/>
    <property type="evidence" value="ECO:0007669"/>
    <property type="project" value="UniProtKB-UniRule"/>
</dbReference>
<keyword evidence="3 5" id="KW-0378">Hydrolase</keyword>
<dbReference type="EMBL" id="FQZU01000035">
    <property type="protein sequence ID" value="SHK83520.1"/>
    <property type="molecule type" value="Genomic_DNA"/>
</dbReference>
<dbReference type="Proteomes" id="UP000183994">
    <property type="component" value="Unassembled WGS sequence"/>
</dbReference>
<keyword evidence="10" id="KW-1185">Reference proteome</keyword>
<dbReference type="STRING" id="1121393.SAMN02745216_04158"/>
<dbReference type="GO" id="GO:0008855">
    <property type="term" value="F:exodeoxyribonuclease VII activity"/>
    <property type="evidence" value="ECO:0007669"/>
    <property type="project" value="UniProtKB-UniRule"/>
</dbReference>
<evidence type="ECO:0000313" key="9">
    <source>
        <dbReference type="EMBL" id="SHK83520.1"/>
    </source>
</evidence>
<protein>
    <recommendedName>
        <fullName evidence="5">Exodeoxyribonuclease 7 large subunit</fullName>
        <ecNumber evidence="5">3.1.11.6</ecNumber>
    </recommendedName>
    <alternativeName>
        <fullName evidence="5">Exodeoxyribonuclease VII large subunit</fullName>
        <shortName evidence="5">Exonuclease VII large subunit</shortName>
    </alternativeName>
</protein>
<evidence type="ECO:0000256" key="4">
    <source>
        <dbReference type="ARBA" id="ARBA00022839"/>
    </source>
</evidence>
<feature type="domain" description="Exonuclease VII large subunit C-terminal" evidence="7">
    <location>
        <begin position="129"/>
        <end position="442"/>
    </location>
</feature>
<evidence type="ECO:0000259" key="8">
    <source>
        <dbReference type="Pfam" id="PF13742"/>
    </source>
</evidence>
<dbReference type="RefSeq" id="WP_073478185.1">
    <property type="nucleotide sequence ID" value="NZ_FQZU01000035.1"/>
</dbReference>
<dbReference type="InterPro" id="IPR025824">
    <property type="entry name" value="OB-fold_nuc-bd_dom"/>
</dbReference>
<dbReference type="EC" id="3.1.11.6" evidence="5"/>
<evidence type="ECO:0000256" key="2">
    <source>
        <dbReference type="ARBA" id="ARBA00022722"/>
    </source>
</evidence>